<dbReference type="RefSeq" id="XP_025075889.1">
    <property type="nucleotide sequence ID" value="XM_025220104.1"/>
</dbReference>
<dbReference type="Proteomes" id="UP000504615">
    <property type="component" value="Unplaced"/>
</dbReference>
<dbReference type="AlphaFoldDB" id="A0A8N1SAK5"/>
<proteinExistence type="predicted"/>
<evidence type="ECO:0000313" key="1">
    <source>
        <dbReference type="Proteomes" id="UP000504615"/>
    </source>
</evidence>
<organism evidence="1 2">
    <name type="scientific">Pogonomyrmex barbatus</name>
    <name type="common">red harvester ant</name>
    <dbReference type="NCBI Taxonomy" id="144034"/>
    <lineage>
        <taxon>Eukaryota</taxon>
        <taxon>Metazoa</taxon>
        <taxon>Ecdysozoa</taxon>
        <taxon>Arthropoda</taxon>
        <taxon>Hexapoda</taxon>
        <taxon>Insecta</taxon>
        <taxon>Pterygota</taxon>
        <taxon>Neoptera</taxon>
        <taxon>Endopterygota</taxon>
        <taxon>Hymenoptera</taxon>
        <taxon>Apocrita</taxon>
        <taxon>Aculeata</taxon>
        <taxon>Formicoidea</taxon>
        <taxon>Formicidae</taxon>
        <taxon>Myrmicinae</taxon>
        <taxon>Pogonomyrmex</taxon>
    </lineage>
</organism>
<keyword evidence="1" id="KW-1185">Reference proteome</keyword>
<name>A0A8N1SAK5_9HYME</name>
<dbReference type="OrthoDB" id="447173at2759"/>
<protein>
    <submittedName>
        <fullName evidence="2">Dynein heavy chain 7, axonemal-like isoform X1</fullName>
    </submittedName>
</protein>
<gene>
    <name evidence="2" type="primary">LOC112553101</name>
</gene>
<sequence length="406" mass="48064">MESSRSEEMKIQKCRSEDATRIPKILETKVEPLFSLPSDLITPKRCKRKEEAPIKGQKKMQKFRNSPYTAKRLHEENFRRFLVGLIVKPELPEKDWDLSDDKDVNRYYYYLCNGVDTIHTASIDVFIEAILNLVPGILRDKFPDFANNLMLEIKEDFTKNIKKAIVKFALTHPSEEHPSKFDVIHERYIQLDLREHVEHCRKVLHADLYLINPCMRMTLEQWVRDYSQFRLINLEHVIAHKESWDLTNFHTLITHQIIANRRILKKVWYSGIQEIFLVNNRKKMVPSLLQRKEFKRFFDCAGKLMESQLLKACKRSLRDFVNYVADGKVKYIYSPPAIDRHEIISRLGNTHAFGVRFLPSFIRCRALLERTETQFPSISAYQDFSRLVRSFELALSPYRTRNPDVL</sequence>
<dbReference type="GeneID" id="112553101"/>
<accession>A0A8N1SAK5</accession>
<reference evidence="2" key="1">
    <citation type="submission" date="2025-08" db="UniProtKB">
        <authorList>
            <consortium name="RefSeq"/>
        </authorList>
    </citation>
    <scope>IDENTIFICATION</scope>
</reference>
<evidence type="ECO:0000313" key="2">
    <source>
        <dbReference type="RefSeq" id="XP_025075889.1"/>
    </source>
</evidence>